<evidence type="ECO:0000259" key="7">
    <source>
        <dbReference type="PROSITE" id="PS00083"/>
    </source>
</evidence>
<sequence>MDFNEETALDAVLASFADTPDPRRREVFEGVVRHLHALVRDIRPTLAEWEQAIGFLTEVGQKCDDTRQEFVLLSDVLGVSMLVESINDDEHGTEGTVLGPFHMTESPRRELGDSISEVGLERPCVVTGVVVDLDGRPIPGATVDIWQCDEEGYYDVQRPDVQPPGNGRGLFTADADGAFWFRSVVPSHYPIPTDGPVGRLLEASRRHPYRPAHVHMIAEADGFTTVTTHLFVADSPYLDSDAVFAVKTSLVHDFAVVDDPALAEQYGVSAPFRQARVEIRLVPEEAA</sequence>
<evidence type="ECO:0000256" key="2">
    <source>
        <dbReference type="ARBA" id="ARBA00007825"/>
    </source>
</evidence>
<dbReference type="PROSITE" id="PS00083">
    <property type="entry name" value="INTRADIOL_DIOXYGENAS"/>
    <property type="match status" value="1"/>
</dbReference>
<dbReference type="RefSeq" id="WP_367920727.1">
    <property type="nucleotide sequence ID" value="NZ_BAABAC010000037.1"/>
</dbReference>
<dbReference type="InterPro" id="IPR007535">
    <property type="entry name" value="Catechol_dOase_N"/>
</dbReference>
<evidence type="ECO:0000256" key="3">
    <source>
        <dbReference type="ARBA" id="ARBA00022723"/>
    </source>
</evidence>
<evidence type="ECO:0000256" key="1">
    <source>
        <dbReference type="ARBA" id="ARBA00001965"/>
    </source>
</evidence>
<comment type="similarity">
    <text evidence="2">Belongs to the intradiol ring-cleavage dioxygenase family.</text>
</comment>
<evidence type="ECO:0000256" key="4">
    <source>
        <dbReference type="ARBA" id="ARBA00022964"/>
    </source>
</evidence>
<keyword evidence="9" id="KW-1185">Reference proteome</keyword>
<evidence type="ECO:0000256" key="5">
    <source>
        <dbReference type="ARBA" id="ARBA00023002"/>
    </source>
</evidence>
<keyword evidence="5" id="KW-0560">Oxidoreductase</keyword>
<dbReference type="PANTHER" id="PTHR33711">
    <property type="entry name" value="DIOXYGENASE, PUTATIVE (AFU_ORTHOLOGUE AFUA_2G02910)-RELATED"/>
    <property type="match status" value="1"/>
</dbReference>
<dbReference type="InterPro" id="IPR015889">
    <property type="entry name" value="Intradiol_dOase_core"/>
</dbReference>
<evidence type="ECO:0000313" key="9">
    <source>
        <dbReference type="Proteomes" id="UP001597229"/>
    </source>
</evidence>
<dbReference type="Gene3D" id="2.60.130.10">
    <property type="entry name" value="Aromatic compound dioxygenase"/>
    <property type="match status" value="1"/>
</dbReference>
<keyword evidence="6" id="KW-0408">Iron</keyword>
<comment type="caution">
    <text evidence="8">The sequence shown here is derived from an EMBL/GenBank/DDBJ whole genome shotgun (WGS) entry which is preliminary data.</text>
</comment>
<proteinExistence type="inferred from homology"/>
<organism evidence="8 9">
    <name type="scientific">Nocardioides ginsengisoli</name>
    <dbReference type="NCBI Taxonomy" id="363868"/>
    <lineage>
        <taxon>Bacteria</taxon>
        <taxon>Bacillati</taxon>
        <taxon>Actinomycetota</taxon>
        <taxon>Actinomycetes</taxon>
        <taxon>Propionibacteriales</taxon>
        <taxon>Nocardioidaceae</taxon>
        <taxon>Nocardioides</taxon>
    </lineage>
</organism>
<gene>
    <name evidence="8" type="ORF">ACFQ3F_06620</name>
</gene>
<keyword evidence="3" id="KW-0479">Metal-binding</keyword>
<dbReference type="InterPro" id="IPR050770">
    <property type="entry name" value="Intradiol_RC_Dioxygenase"/>
</dbReference>
<feature type="domain" description="Intradiol ring-cleavage dioxygenases" evidence="7">
    <location>
        <begin position="126"/>
        <end position="154"/>
    </location>
</feature>
<dbReference type="SUPFAM" id="SSF49482">
    <property type="entry name" value="Aromatic compound dioxygenase"/>
    <property type="match status" value="1"/>
</dbReference>
<comment type="cofactor">
    <cofactor evidence="1">
        <name>Fe(3+)</name>
        <dbReference type="ChEBI" id="CHEBI:29034"/>
    </cofactor>
</comment>
<dbReference type="PANTHER" id="PTHR33711:SF7">
    <property type="entry name" value="INTRADIOL RING-CLEAVAGE DIOXYGENASES DOMAIN-CONTAINING PROTEIN-RELATED"/>
    <property type="match status" value="1"/>
</dbReference>
<dbReference type="EMBL" id="JBHTLX010000008">
    <property type="protein sequence ID" value="MFD1247457.1"/>
    <property type="molecule type" value="Genomic_DNA"/>
</dbReference>
<dbReference type="InterPro" id="IPR000627">
    <property type="entry name" value="Intradiol_dOase_C"/>
</dbReference>
<keyword evidence="4 8" id="KW-0223">Dioxygenase</keyword>
<protein>
    <submittedName>
        <fullName evidence="8">Dioxygenase</fullName>
    </submittedName>
</protein>
<dbReference type="Proteomes" id="UP001597229">
    <property type="component" value="Unassembled WGS sequence"/>
</dbReference>
<name>A0ABW3VZS0_9ACTN</name>
<evidence type="ECO:0000256" key="6">
    <source>
        <dbReference type="ARBA" id="ARBA00023004"/>
    </source>
</evidence>
<reference evidence="9" key="1">
    <citation type="journal article" date="2019" name="Int. J. Syst. Evol. Microbiol.">
        <title>The Global Catalogue of Microorganisms (GCM) 10K type strain sequencing project: providing services to taxonomists for standard genome sequencing and annotation.</title>
        <authorList>
            <consortium name="The Broad Institute Genomics Platform"/>
            <consortium name="The Broad Institute Genome Sequencing Center for Infectious Disease"/>
            <person name="Wu L."/>
            <person name="Ma J."/>
        </authorList>
    </citation>
    <scope>NUCLEOTIDE SEQUENCE [LARGE SCALE GENOMIC DNA]</scope>
    <source>
        <strain evidence="9">CCUG 52478</strain>
    </source>
</reference>
<evidence type="ECO:0000313" key="8">
    <source>
        <dbReference type="EMBL" id="MFD1247457.1"/>
    </source>
</evidence>
<accession>A0ABW3VZS0</accession>
<dbReference type="Pfam" id="PF04444">
    <property type="entry name" value="Dioxygenase_N"/>
    <property type="match status" value="1"/>
</dbReference>
<dbReference type="Pfam" id="PF00775">
    <property type="entry name" value="Dioxygenase_C"/>
    <property type="match status" value="1"/>
</dbReference>
<dbReference type="GO" id="GO:0051213">
    <property type="term" value="F:dioxygenase activity"/>
    <property type="evidence" value="ECO:0007669"/>
    <property type="project" value="UniProtKB-KW"/>
</dbReference>